<accession>A0A2B4SNL3</accession>
<evidence type="ECO:0000256" key="1">
    <source>
        <dbReference type="ARBA" id="ARBA00001947"/>
    </source>
</evidence>
<feature type="domain" description="Adenosine deaminase" evidence="9">
    <location>
        <begin position="25"/>
        <end position="352"/>
    </location>
</feature>
<evidence type="ECO:0000259" key="9">
    <source>
        <dbReference type="Pfam" id="PF00962"/>
    </source>
</evidence>
<dbReference type="InterPro" id="IPR006330">
    <property type="entry name" value="Ado/ade_deaminase"/>
</dbReference>
<evidence type="ECO:0000256" key="4">
    <source>
        <dbReference type="ARBA" id="ARBA00022723"/>
    </source>
</evidence>
<protein>
    <submittedName>
        <fullName evidence="10">Adenosine deaminase-like protein</fullName>
    </submittedName>
</protein>
<dbReference type="SUPFAM" id="SSF51556">
    <property type="entry name" value="Metallo-dependent hydrolases"/>
    <property type="match status" value="1"/>
</dbReference>
<evidence type="ECO:0000256" key="2">
    <source>
        <dbReference type="ARBA" id="ARBA00006676"/>
    </source>
</evidence>
<evidence type="ECO:0000256" key="6">
    <source>
        <dbReference type="ARBA" id="ARBA00022833"/>
    </source>
</evidence>
<reference evidence="11" key="1">
    <citation type="journal article" date="2017" name="bioRxiv">
        <title>Comparative analysis of the genomes of Stylophora pistillata and Acropora digitifera provides evidence for extensive differences between species of corals.</title>
        <authorList>
            <person name="Voolstra C.R."/>
            <person name="Li Y."/>
            <person name="Liew Y.J."/>
            <person name="Baumgarten S."/>
            <person name="Zoccola D."/>
            <person name="Flot J.-F."/>
            <person name="Tambutte S."/>
            <person name="Allemand D."/>
            <person name="Aranda M."/>
        </authorList>
    </citation>
    <scope>NUCLEOTIDE SEQUENCE [LARGE SCALE GENOMIC DNA]</scope>
</reference>
<dbReference type="InterPro" id="IPR032466">
    <property type="entry name" value="Metal_Hydrolase"/>
</dbReference>
<evidence type="ECO:0000256" key="7">
    <source>
        <dbReference type="ARBA" id="ARBA00023080"/>
    </source>
</evidence>
<keyword evidence="7" id="KW-0546">Nucleotide metabolism</keyword>
<keyword evidence="5" id="KW-0378">Hydrolase</keyword>
<dbReference type="CDD" id="cd00443">
    <property type="entry name" value="ADA_AMPD"/>
    <property type="match status" value="1"/>
</dbReference>
<evidence type="ECO:0000313" key="10">
    <source>
        <dbReference type="EMBL" id="PFX30956.1"/>
    </source>
</evidence>
<dbReference type="GO" id="GO:0006154">
    <property type="term" value="P:adenosine catabolic process"/>
    <property type="evidence" value="ECO:0007669"/>
    <property type="project" value="TreeGrafter"/>
</dbReference>
<dbReference type="InterPro" id="IPR001365">
    <property type="entry name" value="A_deaminase_dom"/>
</dbReference>
<dbReference type="OrthoDB" id="272271at2759"/>
<dbReference type="GO" id="GO:0009117">
    <property type="term" value="P:nucleotide metabolic process"/>
    <property type="evidence" value="ECO:0007669"/>
    <property type="project" value="UniProtKB-KW"/>
</dbReference>
<comment type="cofactor">
    <cofactor evidence="1">
        <name>Zn(2+)</name>
        <dbReference type="ChEBI" id="CHEBI:29105"/>
    </cofactor>
</comment>
<dbReference type="GO" id="GO:0004000">
    <property type="term" value="F:adenosine deaminase activity"/>
    <property type="evidence" value="ECO:0007669"/>
    <property type="project" value="TreeGrafter"/>
</dbReference>
<keyword evidence="11" id="KW-1185">Reference proteome</keyword>
<comment type="subunit">
    <text evidence="3">Monomer.</text>
</comment>
<organism evidence="10 11">
    <name type="scientific">Stylophora pistillata</name>
    <name type="common">Smooth cauliflower coral</name>
    <dbReference type="NCBI Taxonomy" id="50429"/>
    <lineage>
        <taxon>Eukaryota</taxon>
        <taxon>Metazoa</taxon>
        <taxon>Cnidaria</taxon>
        <taxon>Anthozoa</taxon>
        <taxon>Hexacorallia</taxon>
        <taxon>Scleractinia</taxon>
        <taxon>Astrocoeniina</taxon>
        <taxon>Pocilloporidae</taxon>
        <taxon>Stylophora</taxon>
    </lineage>
</organism>
<dbReference type="FunFam" id="3.20.20.140:FF:000033">
    <property type="entry name" value="Adenosine deaminase-like protein"/>
    <property type="match status" value="1"/>
</dbReference>
<dbReference type="PANTHER" id="PTHR11409">
    <property type="entry name" value="ADENOSINE DEAMINASE"/>
    <property type="match status" value="1"/>
</dbReference>
<dbReference type="GO" id="GO:0046872">
    <property type="term" value="F:metal ion binding"/>
    <property type="evidence" value="ECO:0007669"/>
    <property type="project" value="UniProtKB-KW"/>
</dbReference>
<keyword evidence="4" id="KW-0479">Metal-binding</keyword>
<evidence type="ECO:0000256" key="5">
    <source>
        <dbReference type="ARBA" id="ARBA00022801"/>
    </source>
</evidence>
<keyword evidence="6" id="KW-0862">Zinc</keyword>
<dbReference type="Gene3D" id="3.20.20.140">
    <property type="entry name" value="Metal-dependent hydrolases"/>
    <property type="match status" value="1"/>
</dbReference>
<comment type="similarity">
    <text evidence="2">Belongs to the metallo-dependent hydrolases superfamily. Adenosine and AMP deaminases family.</text>
</comment>
<dbReference type="STRING" id="50429.A0A2B4SNL3"/>
<dbReference type="Proteomes" id="UP000225706">
    <property type="component" value="Unassembled WGS sequence"/>
</dbReference>
<dbReference type="AlphaFoldDB" id="A0A2B4SNL3"/>
<dbReference type="EMBL" id="LSMT01000043">
    <property type="protein sequence ID" value="PFX30956.1"/>
    <property type="molecule type" value="Genomic_DNA"/>
</dbReference>
<evidence type="ECO:0000256" key="8">
    <source>
        <dbReference type="ARBA" id="ARBA00048787"/>
    </source>
</evidence>
<evidence type="ECO:0000256" key="3">
    <source>
        <dbReference type="ARBA" id="ARBA00011245"/>
    </source>
</evidence>
<evidence type="ECO:0000313" key="11">
    <source>
        <dbReference type="Proteomes" id="UP000225706"/>
    </source>
</evidence>
<dbReference type="PANTHER" id="PTHR11409:SF42">
    <property type="entry name" value="ADENOSINE DEAMINASE-LIKE PROTEIN"/>
    <property type="match status" value="1"/>
</dbReference>
<sequence length="367" mass="41148">MADGTGKTADAAEEKIPFNFFKKIPKIELHAHINGSISTETIEKLIERKAEQGNNDCLVSQWQTTIHKGEERDLSDCLSMFGIIYQLVDDTEAVYLVTKSVIEDFEQDNTKYLELRSTPRANPETGMTKQSYIDAVLKAIDEAKSTAPNITVRFIPAKNRKLGPDDAMDTVKLAIKYKENATGIIVGLDLSGDPKVHDSINFVPALKLARENGLKLALHIAEVPDLEESRVLLNVIPDRIGHGTCIHPENGGSEDLVSVVEEHSIPIELCLTSNVKTKTVPSYSEHHMGYWYSKQHPCIVCTDDKGVFSTTLSEEYSVMARTFNLTEEQVWNLTFKSIDYIFGGEKLKHDLKELWKTEKEKIISSVH</sequence>
<name>A0A2B4SNL3_STYPI</name>
<comment type="caution">
    <text evidence="10">The sequence shown here is derived from an EMBL/GenBank/DDBJ whole genome shotgun (WGS) entry which is preliminary data.</text>
</comment>
<gene>
    <name evidence="10" type="primary">adal</name>
    <name evidence="10" type="ORF">AWC38_SpisGene4275</name>
</gene>
<dbReference type="GO" id="GO:0046103">
    <property type="term" value="P:inosine biosynthetic process"/>
    <property type="evidence" value="ECO:0007669"/>
    <property type="project" value="TreeGrafter"/>
</dbReference>
<dbReference type="Pfam" id="PF00962">
    <property type="entry name" value="A_deaminase"/>
    <property type="match status" value="1"/>
</dbReference>
<proteinExistence type="inferred from homology"/>
<comment type="catalytic activity">
    <reaction evidence="8">
        <text>N(6)-methyl-AMP + H2O + H(+) = IMP + methylamine</text>
        <dbReference type="Rhea" id="RHEA:16001"/>
        <dbReference type="ChEBI" id="CHEBI:15377"/>
        <dbReference type="ChEBI" id="CHEBI:15378"/>
        <dbReference type="ChEBI" id="CHEBI:58053"/>
        <dbReference type="ChEBI" id="CHEBI:59338"/>
        <dbReference type="ChEBI" id="CHEBI:144842"/>
    </reaction>
    <physiologicalReaction direction="left-to-right" evidence="8">
        <dbReference type="Rhea" id="RHEA:16002"/>
    </physiologicalReaction>
</comment>